<feature type="signal peptide" evidence="12">
    <location>
        <begin position="1"/>
        <end position="17"/>
    </location>
</feature>
<name>A0ABU6J976_9BURK</name>
<keyword evidence="12" id="KW-0732">Signal</keyword>
<evidence type="ECO:0000256" key="6">
    <source>
        <dbReference type="ARBA" id="ARBA00023077"/>
    </source>
</evidence>
<evidence type="ECO:0000256" key="7">
    <source>
        <dbReference type="ARBA" id="ARBA00023136"/>
    </source>
</evidence>
<protein>
    <submittedName>
        <fullName evidence="15">TonB-dependent receptor</fullName>
    </submittedName>
</protein>
<proteinExistence type="inferred from homology"/>
<feature type="chain" id="PRO_5046630332" evidence="12">
    <location>
        <begin position="18"/>
        <end position="697"/>
    </location>
</feature>
<evidence type="ECO:0000256" key="8">
    <source>
        <dbReference type="ARBA" id="ARBA00023170"/>
    </source>
</evidence>
<dbReference type="Gene3D" id="2.170.130.10">
    <property type="entry name" value="TonB-dependent receptor, plug domain"/>
    <property type="match status" value="1"/>
</dbReference>
<dbReference type="PANTHER" id="PTHR32552">
    <property type="entry name" value="FERRICHROME IRON RECEPTOR-RELATED"/>
    <property type="match status" value="1"/>
</dbReference>
<evidence type="ECO:0000256" key="5">
    <source>
        <dbReference type="ARBA" id="ARBA00022692"/>
    </source>
</evidence>
<dbReference type="SUPFAM" id="SSF56935">
    <property type="entry name" value="Porins"/>
    <property type="match status" value="1"/>
</dbReference>
<gene>
    <name evidence="15" type="ORF">RY831_12995</name>
</gene>
<comment type="similarity">
    <text evidence="2 10 11">Belongs to the TonB-dependent receptor family.</text>
</comment>
<dbReference type="RefSeq" id="WP_326506788.1">
    <property type="nucleotide sequence ID" value="NZ_JAWIIV010000009.1"/>
</dbReference>
<evidence type="ECO:0000313" key="16">
    <source>
        <dbReference type="Proteomes" id="UP001352263"/>
    </source>
</evidence>
<organism evidence="15 16">
    <name type="scientific">Noviherbaspirillum album</name>
    <dbReference type="NCBI Taxonomy" id="3080276"/>
    <lineage>
        <taxon>Bacteria</taxon>
        <taxon>Pseudomonadati</taxon>
        <taxon>Pseudomonadota</taxon>
        <taxon>Betaproteobacteria</taxon>
        <taxon>Burkholderiales</taxon>
        <taxon>Oxalobacteraceae</taxon>
        <taxon>Noviherbaspirillum</taxon>
    </lineage>
</organism>
<dbReference type="InterPro" id="IPR010105">
    <property type="entry name" value="TonB_sidphr_rcpt"/>
</dbReference>
<evidence type="ECO:0000256" key="10">
    <source>
        <dbReference type="PROSITE-ProRule" id="PRU01360"/>
    </source>
</evidence>
<dbReference type="Pfam" id="PF07715">
    <property type="entry name" value="Plug"/>
    <property type="match status" value="1"/>
</dbReference>
<dbReference type="InterPro" id="IPR039426">
    <property type="entry name" value="TonB-dep_rcpt-like"/>
</dbReference>
<evidence type="ECO:0000256" key="3">
    <source>
        <dbReference type="ARBA" id="ARBA00022448"/>
    </source>
</evidence>
<evidence type="ECO:0000256" key="11">
    <source>
        <dbReference type="RuleBase" id="RU003357"/>
    </source>
</evidence>
<evidence type="ECO:0000256" key="1">
    <source>
        <dbReference type="ARBA" id="ARBA00004571"/>
    </source>
</evidence>
<keyword evidence="4 10" id="KW-1134">Transmembrane beta strand</keyword>
<dbReference type="Proteomes" id="UP001352263">
    <property type="component" value="Unassembled WGS sequence"/>
</dbReference>
<dbReference type="InterPro" id="IPR000531">
    <property type="entry name" value="Beta-barrel_TonB"/>
</dbReference>
<keyword evidence="3 10" id="KW-0813">Transport</keyword>
<keyword evidence="9 10" id="KW-0998">Cell outer membrane</keyword>
<dbReference type="Pfam" id="PF00593">
    <property type="entry name" value="TonB_dep_Rec_b-barrel"/>
    <property type="match status" value="1"/>
</dbReference>
<keyword evidence="7 10" id="KW-0472">Membrane</keyword>
<dbReference type="PROSITE" id="PS52016">
    <property type="entry name" value="TONB_DEPENDENT_REC_3"/>
    <property type="match status" value="1"/>
</dbReference>
<evidence type="ECO:0000259" key="14">
    <source>
        <dbReference type="Pfam" id="PF07715"/>
    </source>
</evidence>
<dbReference type="InterPro" id="IPR036942">
    <property type="entry name" value="Beta-barrel_TonB_sf"/>
</dbReference>
<dbReference type="Gene3D" id="2.40.170.20">
    <property type="entry name" value="TonB-dependent receptor, beta-barrel domain"/>
    <property type="match status" value="1"/>
</dbReference>
<dbReference type="NCBIfam" id="TIGR01783">
    <property type="entry name" value="TonB-siderophor"/>
    <property type="match status" value="1"/>
</dbReference>
<keyword evidence="5 10" id="KW-0812">Transmembrane</keyword>
<evidence type="ECO:0000256" key="12">
    <source>
        <dbReference type="SAM" id="SignalP"/>
    </source>
</evidence>
<dbReference type="CDD" id="cd01347">
    <property type="entry name" value="ligand_gated_channel"/>
    <property type="match status" value="1"/>
</dbReference>
<evidence type="ECO:0000259" key="13">
    <source>
        <dbReference type="Pfam" id="PF00593"/>
    </source>
</evidence>
<sequence length="697" mass="77211">MLACLIALAFLPHWVQAAEEATLPAVVVTATPEMGRLEEAASTGSNLDITRFQTPASVDIISRRQLEERGDTTLINAITRAPGLSSMPHPGNGGSSVVSRGFTDTVSVMRLYDGMRQYGGAGITFPFDTWSIERIEVLRGPASVIYGEGAIGGVINVIPKKPTRGAIKNEVQAAVGTDQTRRLAFGSGGAINKSLSYRLDVSGDRSDGWVDMGDYSNRTFSGAIQLDVSSDLNLRFSTAYGRQKPVRYFGSPLVEGRQREAMRNRNYNVEDSTIEFKDHWTDAIATWTPNADTTVRSRVYHINSDRHWRNAERYVFNPATRLIDRSDNTEILHDSSQTGNTTDATFKGSLFGLKNQVSVGFDVNSSSFKHTNNTYVGSSPSVDPLAPVPGFFTSQFPTIPRYSIKARQYSVFAEDKLDVSEQWSVLGGLRYDHADVSRRDLVAGSLAYDKTFANAGWRLGTVYTLSPELALYGQYSRAADPISSLFFLSSANSAFDVAKGRQAEVGLKQSFLDKKGEWTLAVYEIRKDNLLTRDSTNPARSIQVGERSSRGIEGTLAYSFAPGWQLDANASVLDAKFDDFTESVGGRPVSRAGNVPPDVPRRLANVWLSWNFLPDWMASAGMRYVGERFADNANTLRMPSYTTTDLALRWKMTPETTLTLRGFNVFDKAYFTTAYYTTTQWLHGADRRFELVLNHRF</sequence>
<keyword evidence="16" id="KW-1185">Reference proteome</keyword>
<dbReference type="InterPro" id="IPR012910">
    <property type="entry name" value="Plug_dom"/>
</dbReference>
<keyword evidence="8 15" id="KW-0675">Receptor</keyword>
<reference evidence="15 16" key="1">
    <citation type="submission" date="2023-10" db="EMBL/GenBank/DDBJ databases">
        <title>Noviherbaspirillum sp. CPCC 100848 genome assembly.</title>
        <authorList>
            <person name="Li X.Y."/>
            <person name="Fang X.M."/>
        </authorList>
    </citation>
    <scope>NUCLEOTIDE SEQUENCE [LARGE SCALE GENOMIC DNA]</scope>
    <source>
        <strain evidence="15 16">CPCC 100848</strain>
    </source>
</reference>
<feature type="domain" description="TonB-dependent receptor-like beta-barrel" evidence="13">
    <location>
        <begin position="229"/>
        <end position="665"/>
    </location>
</feature>
<evidence type="ECO:0000256" key="4">
    <source>
        <dbReference type="ARBA" id="ARBA00022452"/>
    </source>
</evidence>
<feature type="domain" description="TonB-dependent receptor plug" evidence="14">
    <location>
        <begin position="52"/>
        <end position="154"/>
    </location>
</feature>
<dbReference type="InterPro" id="IPR037066">
    <property type="entry name" value="Plug_dom_sf"/>
</dbReference>
<comment type="subcellular location">
    <subcellularLocation>
        <location evidence="1 10">Cell outer membrane</location>
        <topology evidence="1 10">Multi-pass membrane protein</topology>
    </subcellularLocation>
</comment>
<evidence type="ECO:0000313" key="15">
    <source>
        <dbReference type="EMBL" id="MEC4720073.1"/>
    </source>
</evidence>
<comment type="caution">
    <text evidence="15">The sequence shown here is derived from an EMBL/GenBank/DDBJ whole genome shotgun (WGS) entry which is preliminary data.</text>
</comment>
<keyword evidence="6 11" id="KW-0798">TonB box</keyword>
<dbReference type="PANTHER" id="PTHR32552:SF84">
    <property type="entry name" value="TONB-DEPENDENT RECEPTOR-RELATED"/>
    <property type="match status" value="1"/>
</dbReference>
<evidence type="ECO:0000256" key="2">
    <source>
        <dbReference type="ARBA" id="ARBA00009810"/>
    </source>
</evidence>
<dbReference type="EMBL" id="JAWIIV010000009">
    <property type="protein sequence ID" value="MEC4720073.1"/>
    <property type="molecule type" value="Genomic_DNA"/>
</dbReference>
<evidence type="ECO:0000256" key="9">
    <source>
        <dbReference type="ARBA" id="ARBA00023237"/>
    </source>
</evidence>
<accession>A0ABU6J976</accession>